<protein>
    <submittedName>
        <fullName evidence="5">Capsular exopolysaccharide synthesis family protein</fullName>
    </submittedName>
</protein>
<keyword evidence="2" id="KW-0067">ATP-binding</keyword>
<dbReference type="CDD" id="cd05387">
    <property type="entry name" value="BY-kinase"/>
    <property type="match status" value="1"/>
</dbReference>
<dbReference type="PANTHER" id="PTHR32309:SF13">
    <property type="entry name" value="FERRIC ENTEROBACTIN TRANSPORT PROTEIN FEPE"/>
    <property type="match status" value="1"/>
</dbReference>
<dbReference type="GO" id="GO:0004713">
    <property type="term" value="F:protein tyrosine kinase activity"/>
    <property type="evidence" value="ECO:0007669"/>
    <property type="project" value="TreeGrafter"/>
</dbReference>
<gene>
    <name evidence="5" type="ORF">J2T57_002963</name>
</gene>
<evidence type="ECO:0000256" key="2">
    <source>
        <dbReference type="ARBA" id="ARBA00022840"/>
    </source>
</evidence>
<evidence type="ECO:0000256" key="1">
    <source>
        <dbReference type="ARBA" id="ARBA00022741"/>
    </source>
</evidence>
<proteinExistence type="predicted"/>
<organism evidence="5 6">
    <name type="scientific">Natronocella acetinitrilica</name>
    <dbReference type="NCBI Taxonomy" id="414046"/>
    <lineage>
        <taxon>Bacteria</taxon>
        <taxon>Pseudomonadati</taxon>
        <taxon>Pseudomonadota</taxon>
        <taxon>Gammaproteobacteria</taxon>
        <taxon>Chromatiales</taxon>
        <taxon>Ectothiorhodospiraceae</taxon>
        <taxon>Natronocella</taxon>
    </lineage>
</organism>
<sequence length="265" mass="28684">MTDTIVRALDIARQDEDGDSPDMVARGGEQGGQKGPRRVQWNETVMERNRLITGAAPQQMIDCYSLLRTRVLHRVRQDGMSTLGITSPSPGDGKSLTSANLAISIAQIRTFPVLLVDSDVRRPSLARLFGLKVNAGLGDALVKDAAIGDVVLQLPPPGLFLIPGRTETRLRPEELSADRIQKFISSLKRMFPKAVVIFDLPPALVGGDVMVFAANLDATLLVVANHRTLETELQQATALLEGTNVIGTVLNFADRGASRKDYYGG</sequence>
<evidence type="ECO:0000256" key="3">
    <source>
        <dbReference type="SAM" id="MobiDB-lite"/>
    </source>
</evidence>
<comment type="caution">
    <text evidence="5">The sequence shown here is derived from an EMBL/GenBank/DDBJ whole genome shotgun (WGS) entry which is preliminary data.</text>
</comment>
<dbReference type="Gene3D" id="3.40.50.300">
    <property type="entry name" value="P-loop containing nucleotide triphosphate hydrolases"/>
    <property type="match status" value="1"/>
</dbReference>
<dbReference type="RefSeq" id="WP_253479656.1">
    <property type="nucleotide sequence ID" value="NZ_JALJXV010000007.1"/>
</dbReference>
<dbReference type="PANTHER" id="PTHR32309">
    <property type="entry name" value="TYROSINE-PROTEIN KINASE"/>
    <property type="match status" value="1"/>
</dbReference>
<evidence type="ECO:0000259" key="4">
    <source>
        <dbReference type="Pfam" id="PF01656"/>
    </source>
</evidence>
<dbReference type="InterPro" id="IPR050445">
    <property type="entry name" value="Bact_polysacc_biosynth/exp"/>
</dbReference>
<dbReference type="Pfam" id="PF01656">
    <property type="entry name" value="CbiA"/>
    <property type="match status" value="1"/>
</dbReference>
<keyword evidence="6" id="KW-1185">Reference proteome</keyword>
<name>A0AAE3G7I2_9GAMM</name>
<dbReference type="SUPFAM" id="SSF52540">
    <property type="entry name" value="P-loop containing nucleoside triphosphate hydrolases"/>
    <property type="match status" value="1"/>
</dbReference>
<feature type="region of interest" description="Disordered" evidence="3">
    <location>
        <begin position="9"/>
        <end position="38"/>
    </location>
</feature>
<dbReference type="InterPro" id="IPR005702">
    <property type="entry name" value="Wzc-like_C"/>
</dbReference>
<dbReference type="Proteomes" id="UP001205843">
    <property type="component" value="Unassembled WGS sequence"/>
</dbReference>
<dbReference type="InterPro" id="IPR002586">
    <property type="entry name" value="CobQ/CobB/MinD/ParA_Nub-bd_dom"/>
</dbReference>
<accession>A0AAE3G7I2</accession>
<evidence type="ECO:0000313" key="5">
    <source>
        <dbReference type="EMBL" id="MCP1675808.1"/>
    </source>
</evidence>
<dbReference type="EMBL" id="JALJXV010000007">
    <property type="protein sequence ID" value="MCP1675808.1"/>
    <property type="molecule type" value="Genomic_DNA"/>
</dbReference>
<keyword evidence="1" id="KW-0547">Nucleotide-binding</keyword>
<feature type="domain" description="CobQ/CobB/MinD/ParA nucleotide binding" evidence="4">
    <location>
        <begin position="85"/>
        <end position="217"/>
    </location>
</feature>
<dbReference type="AlphaFoldDB" id="A0AAE3G7I2"/>
<dbReference type="GO" id="GO:0005886">
    <property type="term" value="C:plasma membrane"/>
    <property type="evidence" value="ECO:0007669"/>
    <property type="project" value="TreeGrafter"/>
</dbReference>
<evidence type="ECO:0000313" key="6">
    <source>
        <dbReference type="Proteomes" id="UP001205843"/>
    </source>
</evidence>
<dbReference type="InterPro" id="IPR027417">
    <property type="entry name" value="P-loop_NTPase"/>
</dbReference>
<reference evidence="5" key="1">
    <citation type="submission" date="2022-03" db="EMBL/GenBank/DDBJ databases">
        <title>Genomic Encyclopedia of Type Strains, Phase III (KMG-III): the genomes of soil and plant-associated and newly described type strains.</title>
        <authorList>
            <person name="Whitman W."/>
        </authorList>
    </citation>
    <scope>NUCLEOTIDE SEQUENCE</scope>
    <source>
        <strain evidence="5">ANL 6-2</strain>
    </source>
</reference>